<name>A0ABP7BGA3_9ACTN</name>
<feature type="domain" description="DUF4126" evidence="2">
    <location>
        <begin position="5"/>
        <end position="184"/>
    </location>
</feature>
<keyword evidence="1" id="KW-0472">Membrane</keyword>
<dbReference type="Pfam" id="PF13548">
    <property type="entry name" value="DUF4126"/>
    <property type="match status" value="1"/>
</dbReference>
<proteinExistence type="predicted"/>
<dbReference type="Proteomes" id="UP001500902">
    <property type="component" value="Unassembled WGS sequence"/>
</dbReference>
<gene>
    <name evidence="3" type="ORF">GCM10022224_021500</name>
</gene>
<keyword evidence="1" id="KW-0812">Transmembrane</keyword>
<feature type="transmembrane region" description="Helical" evidence="1">
    <location>
        <begin position="42"/>
        <end position="63"/>
    </location>
</feature>
<evidence type="ECO:0000313" key="4">
    <source>
        <dbReference type="Proteomes" id="UP001500902"/>
    </source>
</evidence>
<feature type="transmembrane region" description="Helical" evidence="1">
    <location>
        <begin position="158"/>
        <end position="182"/>
    </location>
</feature>
<organism evidence="3 4">
    <name type="scientific">Nonomuraea antimicrobica</name>
    <dbReference type="NCBI Taxonomy" id="561173"/>
    <lineage>
        <taxon>Bacteria</taxon>
        <taxon>Bacillati</taxon>
        <taxon>Actinomycetota</taxon>
        <taxon>Actinomycetes</taxon>
        <taxon>Streptosporangiales</taxon>
        <taxon>Streptosporangiaceae</taxon>
        <taxon>Nonomuraea</taxon>
    </lineage>
</organism>
<dbReference type="RefSeq" id="WP_344875597.1">
    <property type="nucleotide sequence ID" value="NZ_BAAAZP010000036.1"/>
</dbReference>
<evidence type="ECO:0000259" key="2">
    <source>
        <dbReference type="Pfam" id="PF13548"/>
    </source>
</evidence>
<keyword evidence="4" id="KW-1185">Reference proteome</keyword>
<dbReference type="InterPro" id="IPR025196">
    <property type="entry name" value="DUF4126"/>
</dbReference>
<dbReference type="EMBL" id="BAAAZP010000036">
    <property type="protein sequence ID" value="GAA3657957.1"/>
    <property type="molecule type" value="Genomic_DNA"/>
</dbReference>
<keyword evidence="1" id="KW-1133">Transmembrane helix</keyword>
<evidence type="ECO:0000313" key="3">
    <source>
        <dbReference type="EMBL" id="GAA3657957.1"/>
    </source>
</evidence>
<accession>A0ABP7BGA3</accession>
<feature type="transmembrane region" description="Helical" evidence="1">
    <location>
        <begin position="109"/>
        <end position="129"/>
    </location>
</feature>
<reference evidence="4" key="1">
    <citation type="journal article" date="2019" name="Int. J. Syst. Evol. Microbiol.">
        <title>The Global Catalogue of Microorganisms (GCM) 10K type strain sequencing project: providing services to taxonomists for standard genome sequencing and annotation.</title>
        <authorList>
            <consortium name="The Broad Institute Genomics Platform"/>
            <consortium name="The Broad Institute Genome Sequencing Center for Infectious Disease"/>
            <person name="Wu L."/>
            <person name="Ma J."/>
        </authorList>
    </citation>
    <scope>NUCLEOTIDE SEQUENCE [LARGE SCALE GENOMIC DNA]</scope>
    <source>
        <strain evidence="4">JCM 16904</strain>
    </source>
</reference>
<comment type="caution">
    <text evidence="3">The sequence shown here is derived from an EMBL/GenBank/DDBJ whole genome shotgun (WGS) entry which is preliminary data.</text>
</comment>
<protein>
    <submittedName>
        <fullName evidence="3">DUF4126 domain-containing protein</fullName>
    </submittedName>
</protein>
<evidence type="ECO:0000256" key="1">
    <source>
        <dbReference type="SAM" id="Phobius"/>
    </source>
</evidence>
<sequence length="205" mass="21276">MLAALTGLGLSTAAGLNAYIPLLVVGVLANFTDAVRLPDGYSWLSNWGVLGVIAVLLVAEMVLDKVPAVDSVNDAIQTVVRPASGGVVFSATNAAAEFERSTWMTEHPWAGWLLGIVVALAVHAVKAAARPVVNAGTAGVGAPVVSTAEDAGSLGMSLVAVFAPVLVIVGLLLFGVVAWWLIRRVRRFRARRRARRGATGGYPPG</sequence>